<dbReference type="AlphaFoldDB" id="A0A8J2M2A7"/>
<gene>
    <name evidence="1" type="ORF">CJOHNSTONI_LOCUS3822</name>
</gene>
<evidence type="ECO:0000313" key="1">
    <source>
        <dbReference type="EMBL" id="CAG9533609.1"/>
    </source>
</evidence>
<evidence type="ECO:0000313" key="2">
    <source>
        <dbReference type="Proteomes" id="UP000746747"/>
    </source>
</evidence>
<name>A0A8J2M2A7_9BILA</name>
<accession>A0A8J2M2A7</accession>
<sequence>GQPLTGGRVCGSYSERILDSTCPSRPIWRDRKIFGDCPRTNIVIPMLKFT</sequence>
<keyword evidence="2" id="KW-1185">Reference proteome</keyword>
<protein>
    <submittedName>
        <fullName evidence="1">Uncharacterized protein</fullName>
    </submittedName>
</protein>
<feature type="non-terminal residue" evidence="1">
    <location>
        <position position="1"/>
    </location>
</feature>
<dbReference type="Proteomes" id="UP000746747">
    <property type="component" value="Unassembled WGS sequence"/>
</dbReference>
<reference evidence="1" key="1">
    <citation type="submission" date="2021-09" db="EMBL/GenBank/DDBJ databases">
        <authorList>
            <consortium name="Pathogen Informatics"/>
        </authorList>
    </citation>
    <scope>NUCLEOTIDE SEQUENCE</scope>
</reference>
<organism evidence="1 2">
    <name type="scientific">Cercopithifilaria johnstoni</name>
    <dbReference type="NCBI Taxonomy" id="2874296"/>
    <lineage>
        <taxon>Eukaryota</taxon>
        <taxon>Metazoa</taxon>
        <taxon>Ecdysozoa</taxon>
        <taxon>Nematoda</taxon>
        <taxon>Chromadorea</taxon>
        <taxon>Rhabditida</taxon>
        <taxon>Spirurina</taxon>
        <taxon>Spiruromorpha</taxon>
        <taxon>Filarioidea</taxon>
        <taxon>Onchocercidae</taxon>
        <taxon>Cercopithifilaria</taxon>
    </lineage>
</organism>
<comment type="caution">
    <text evidence="1">The sequence shown here is derived from an EMBL/GenBank/DDBJ whole genome shotgun (WGS) entry which is preliminary data.</text>
</comment>
<proteinExistence type="predicted"/>
<dbReference type="EMBL" id="CAKAEH010001256">
    <property type="protein sequence ID" value="CAG9533609.1"/>
    <property type="molecule type" value="Genomic_DNA"/>
</dbReference>